<dbReference type="EMBL" id="QXFY01003417">
    <property type="protein sequence ID" value="KAE9285356.1"/>
    <property type="molecule type" value="Genomic_DNA"/>
</dbReference>
<gene>
    <name evidence="2" type="ORF">PF008_g26936</name>
</gene>
<dbReference type="Proteomes" id="UP000486351">
    <property type="component" value="Unassembled WGS sequence"/>
</dbReference>
<evidence type="ECO:0008006" key="4">
    <source>
        <dbReference type="Google" id="ProtNLM"/>
    </source>
</evidence>
<feature type="region of interest" description="Disordered" evidence="1">
    <location>
        <begin position="236"/>
        <end position="283"/>
    </location>
</feature>
<feature type="compositionally biased region" description="Basic and acidic residues" evidence="1">
    <location>
        <begin position="254"/>
        <end position="269"/>
    </location>
</feature>
<organism evidence="2 3">
    <name type="scientific">Phytophthora fragariae</name>
    <dbReference type="NCBI Taxonomy" id="53985"/>
    <lineage>
        <taxon>Eukaryota</taxon>
        <taxon>Sar</taxon>
        <taxon>Stramenopiles</taxon>
        <taxon>Oomycota</taxon>
        <taxon>Peronosporomycetes</taxon>
        <taxon>Peronosporales</taxon>
        <taxon>Peronosporaceae</taxon>
        <taxon>Phytophthora</taxon>
    </lineage>
</organism>
<feature type="compositionally biased region" description="Polar residues" evidence="1">
    <location>
        <begin position="197"/>
        <end position="209"/>
    </location>
</feature>
<proteinExistence type="predicted"/>
<name>A0A6G0QFL4_9STRA</name>
<sequence length="283" mass="30948">MATAMMVGSVLPHYLWEEALKHAAYIHNRVLHTGENETPSSRMFGVPPNLSRLPVFGQAVAVRIPDEVRRKRFRFRGCATLGAFIGMSDEVRGFRVYTPGDGRRITESRDVRLLASMLLDMAANTSSVSQGMVPDTYNAVLAPEQPSVHSSTPALEPTNSRHVDATSSPERSAAAVSQGNVDLVATEPAVKRAASDATPNANPMPTNSAEMEREPQGAEELERTRHVLQNTHYSREAVESMNGTTSLTARRRSDRISASHRPHDDRPDRCNSGAAEYVGSQTQ</sequence>
<feature type="compositionally biased region" description="Polar residues" evidence="1">
    <location>
        <begin position="165"/>
        <end position="180"/>
    </location>
</feature>
<feature type="compositionally biased region" description="Polar residues" evidence="1">
    <location>
        <begin position="147"/>
        <end position="158"/>
    </location>
</feature>
<evidence type="ECO:0000256" key="1">
    <source>
        <dbReference type="SAM" id="MobiDB-lite"/>
    </source>
</evidence>
<feature type="compositionally biased region" description="Basic and acidic residues" evidence="1">
    <location>
        <begin position="210"/>
        <end position="220"/>
    </location>
</feature>
<reference evidence="2 3" key="1">
    <citation type="submission" date="2018-09" db="EMBL/GenBank/DDBJ databases">
        <title>Genomic investigation of the strawberry pathogen Phytophthora fragariae indicates pathogenicity is determined by transcriptional variation in three key races.</title>
        <authorList>
            <person name="Adams T.M."/>
            <person name="Armitage A.D."/>
            <person name="Sobczyk M.K."/>
            <person name="Bates H.J."/>
            <person name="Dunwell J.M."/>
            <person name="Nellist C.F."/>
            <person name="Harrison R.J."/>
        </authorList>
    </citation>
    <scope>NUCLEOTIDE SEQUENCE [LARGE SCALE GENOMIC DNA]</scope>
    <source>
        <strain evidence="2 3">NOV-77</strain>
    </source>
</reference>
<protein>
    <recommendedName>
        <fullName evidence="4">Integrase catalytic domain-containing protein</fullName>
    </recommendedName>
</protein>
<dbReference type="AlphaFoldDB" id="A0A6G0QFL4"/>
<feature type="region of interest" description="Disordered" evidence="1">
    <location>
        <begin position="146"/>
        <end position="220"/>
    </location>
</feature>
<evidence type="ECO:0000313" key="3">
    <source>
        <dbReference type="Proteomes" id="UP000486351"/>
    </source>
</evidence>
<comment type="caution">
    <text evidence="2">The sequence shown here is derived from an EMBL/GenBank/DDBJ whole genome shotgun (WGS) entry which is preliminary data.</text>
</comment>
<accession>A0A6G0QFL4</accession>
<evidence type="ECO:0000313" key="2">
    <source>
        <dbReference type="EMBL" id="KAE9285356.1"/>
    </source>
</evidence>